<dbReference type="AlphaFoldDB" id="A0AAF5DK81"/>
<accession>A0AAF5DK81</accession>
<organism evidence="1 2">
    <name type="scientific">Strongyloides stercoralis</name>
    <name type="common">Threadworm</name>
    <dbReference type="NCBI Taxonomy" id="6248"/>
    <lineage>
        <taxon>Eukaryota</taxon>
        <taxon>Metazoa</taxon>
        <taxon>Ecdysozoa</taxon>
        <taxon>Nematoda</taxon>
        <taxon>Chromadorea</taxon>
        <taxon>Rhabditida</taxon>
        <taxon>Tylenchina</taxon>
        <taxon>Panagrolaimomorpha</taxon>
        <taxon>Strongyloidoidea</taxon>
        <taxon>Strongyloididae</taxon>
        <taxon>Strongyloides</taxon>
    </lineage>
</organism>
<dbReference type="Proteomes" id="UP000035681">
    <property type="component" value="Unplaced"/>
</dbReference>
<keyword evidence="1" id="KW-1185">Reference proteome</keyword>
<reference evidence="2" key="1">
    <citation type="submission" date="2024-02" db="UniProtKB">
        <authorList>
            <consortium name="WormBaseParasite"/>
        </authorList>
    </citation>
    <scope>IDENTIFICATION</scope>
</reference>
<sequence>MKELAKIDDIDSSININDLLISYNTDSYAPIFLKHVNNIPLDDNELSQIPKIFMKFINNNQIIIDSNKIIRINNKIYISLSFQPIILSYLHRYHRSSTAMIQLCNTLFVMLNSTAVIRTFYSNCKIFDHKNESKLTNMETNIELYASNLSNVKFDIVSSDDDLNITEETNNESFIVKSKVKWDKLTLDYIMLSSKYGFLSKQQFNGYKGLCQYLIEKCVIENIKEYFIMVSNFMDLFSIEDLDNYFNNGLLDDEKILQSMNDNFKKECIIYATNLMIELKLSGEKMLNIIKSLFIMSKEELLDFKDKYSINIKSNGRHHQCLFMEAGNKELSSISEYNSVMKYYNSYVITSSFSFVSIMFLIKKEGLNEYIRYIKKGNLNYGILKNLSNYYNFIFSKIENVNMERIIVSNVFSSEVYSHSNFKEFFLTSLLYWMQSVFDYLLIKKHEYCIEKNLESIFEVKEILKKVINDNSLFKKNQITEEYNIMNVKYSNNNASAANVNRNNANKNEVQSIKKNIPNDKNEAVPMDLNEVAFIYNSGDRNNLRIDILLVYQSNNENVTKLILLDRNHPLIDFLTYFVLFI</sequence>
<evidence type="ECO:0000313" key="2">
    <source>
        <dbReference type="WBParaSite" id="TCONS_00012814.p1"/>
    </source>
</evidence>
<protein>
    <submittedName>
        <fullName evidence="2">Uncharacterized protein</fullName>
    </submittedName>
</protein>
<evidence type="ECO:0000313" key="1">
    <source>
        <dbReference type="Proteomes" id="UP000035681"/>
    </source>
</evidence>
<proteinExistence type="predicted"/>
<name>A0AAF5DK81_STRER</name>
<dbReference type="WBParaSite" id="TCONS_00012814.p1">
    <property type="protein sequence ID" value="TCONS_00012814.p1"/>
    <property type="gene ID" value="XLOC_008519"/>
</dbReference>